<gene>
    <name evidence="1" type="ORF">CQS04_06445</name>
</gene>
<keyword evidence="2" id="KW-1185">Reference proteome</keyword>
<organism evidence="1 2">
    <name type="scientific">Chryseomicrobium excrementi</name>
    <dbReference type="NCBI Taxonomy" id="2041346"/>
    <lineage>
        <taxon>Bacteria</taxon>
        <taxon>Bacillati</taxon>
        <taxon>Bacillota</taxon>
        <taxon>Bacilli</taxon>
        <taxon>Bacillales</taxon>
        <taxon>Caryophanaceae</taxon>
        <taxon>Chryseomicrobium</taxon>
    </lineage>
</organism>
<dbReference type="Gene3D" id="1.10.10.10">
    <property type="entry name" value="Winged helix-like DNA-binding domain superfamily/Winged helix DNA-binding domain"/>
    <property type="match status" value="1"/>
</dbReference>
<protein>
    <recommendedName>
        <fullName evidence="3">YjcQ protein</fullName>
    </recommendedName>
</protein>
<dbReference type="RefSeq" id="WP_100353343.1">
    <property type="nucleotide sequence ID" value="NZ_PCGR01000002.1"/>
</dbReference>
<dbReference type="EMBL" id="PCGR01000002">
    <property type="protein sequence ID" value="PJK16789.1"/>
    <property type="molecule type" value="Genomic_DNA"/>
</dbReference>
<name>A0A2M9F002_9BACL</name>
<evidence type="ECO:0000313" key="1">
    <source>
        <dbReference type="EMBL" id="PJK16789.1"/>
    </source>
</evidence>
<proteinExistence type="predicted"/>
<sequence>MRVAYSVLREIQNQNHQPKGSDYGITQREFENFIFFLENQGLLERVLRLQDLVSLGPARLTEKGHAFLIENESLEVNYPSEREKLLEWVQIEKELYSNDS</sequence>
<evidence type="ECO:0000313" key="2">
    <source>
        <dbReference type="Proteomes" id="UP000228680"/>
    </source>
</evidence>
<accession>A0A2M9F002</accession>
<dbReference type="AlphaFoldDB" id="A0A2M9F002"/>
<reference evidence="1 2" key="1">
    <citation type="submission" date="2017-10" db="EMBL/GenBank/DDBJ databases">
        <title>Draft genome of Chryseomicrobium casticus sp. nov.</title>
        <authorList>
            <person name="Chakraborty R."/>
            <person name="Saha T."/>
        </authorList>
    </citation>
    <scope>NUCLEOTIDE SEQUENCE [LARGE SCALE GENOMIC DNA]</scope>
    <source>
        <strain evidence="1 2">ET03</strain>
    </source>
</reference>
<dbReference type="InterPro" id="IPR036390">
    <property type="entry name" value="WH_DNA-bd_sf"/>
</dbReference>
<dbReference type="OrthoDB" id="2629717at2"/>
<dbReference type="InterPro" id="IPR036388">
    <property type="entry name" value="WH-like_DNA-bd_sf"/>
</dbReference>
<dbReference type="Proteomes" id="UP000228680">
    <property type="component" value="Unassembled WGS sequence"/>
</dbReference>
<evidence type="ECO:0008006" key="3">
    <source>
        <dbReference type="Google" id="ProtNLM"/>
    </source>
</evidence>
<dbReference type="SUPFAM" id="SSF46785">
    <property type="entry name" value="Winged helix' DNA-binding domain"/>
    <property type="match status" value="1"/>
</dbReference>
<comment type="caution">
    <text evidence="1">The sequence shown here is derived from an EMBL/GenBank/DDBJ whole genome shotgun (WGS) entry which is preliminary data.</text>
</comment>